<accession>A0A0L6U4X3</accession>
<dbReference type="InterPro" id="IPR002915">
    <property type="entry name" value="DeoC/FbaB/LacD_aldolase"/>
</dbReference>
<dbReference type="PIRSF" id="PIRSF001357">
    <property type="entry name" value="DeoC"/>
    <property type="match status" value="1"/>
</dbReference>
<dbReference type="EC" id="4.1.2.4" evidence="3"/>
<dbReference type="AlphaFoldDB" id="A0A0L6U4X3"/>
<dbReference type="CDD" id="cd00959">
    <property type="entry name" value="DeoC"/>
    <property type="match status" value="1"/>
</dbReference>
<keyword evidence="2" id="KW-0704">Schiff base</keyword>
<keyword evidence="1" id="KW-0963">Cytoplasm</keyword>
<dbReference type="PANTHER" id="PTHR10889">
    <property type="entry name" value="DEOXYRIBOSE-PHOSPHATE ALDOLASE"/>
    <property type="match status" value="1"/>
</dbReference>
<dbReference type="PATRIC" id="fig|52689.4.peg.868"/>
<evidence type="ECO:0000256" key="1">
    <source>
        <dbReference type="ARBA" id="ARBA00022490"/>
    </source>
</evidence>
<dbReference type="STRING" id="52689.AKG39_00545"/>
<dbReference type="GO" id="GO:0004139">
    <property type="term" value="F:deoxyribose-phosphate aldolase activity"/>
    <property type="evidence" value="ECO:0007669"/>
    <property type="project" value="UniProtKB-UniRule"/>
</dbReference>
<dbReference type="InterPro" id="IPR011343">
    <property type="entry name" value="DeoC"/>
</dbReference>
<dbReference type="Gene3D" id="3.20.20.70">
    <property type="entry name" value="Aldolase class I"/>
    <property type="match status" value="1"/>
</dbReference>
<dbReference type="OrthoDB" id="9778711at2"/>
<keyword evidence="5" id="KW-1185">Reference proteome</keyword>
<dbReference type="GO" id="GO:0016052">
    <property type="term" value="P:carbohydrate catabolic process"/>
    <property type="evidence" value="ECO:0007669"/>
    <property type="project" value="TreeGrafter"/>
</dbReference>
<evidence type="ECO:0000313" key="5">
    <source>
        <dbReference type="Proteomes" id="UP000036873"/>
    </source>
</evidence>
<evidence type="ECO:0000256" key="3">
    <source>
        <dbReference type="NCBIfam" id="TIGR00126"/>
    </source>
</evidence>
<reference evidence="5" key="1">
    <citation type="submission" date="2015-07" db="EMBL/GenBank/DDBJ databases">
        <title>Draft genome sequence of Acetobacterium bakii DSM 8293, a potential psychrophilic chemical producer through syngas fermentation.</title>
        <authorList>
            <person name="Song Y."/>
            <person name="Hwang S."/>
            <person name="Cho B.-K."/>
        </authorList>
    </citation>
    <scope>NUCLEOTIDE SEQUENCE [LARGE SCALE GENOMIC DNA]</scope>
    <source>
        <strain evidence="5">DSM 8239</strain>
    </source>
</reference>
<organism evidence="4 5">
    <name type="scientific">Acetobacterium bakii</name>
    <dbReference type="NCBI Taxonomy" id="52689"/>
    <lineage>
        <taxon>Bacteria</taxon>
        <taxon>Bacillati</taxon>
        <taxon>Bacillota</taxon>
        <taxon>Clostridia</taxon>
        <taxon>Eubacteriales</taxon>
        <taxon>Eubacteriaceae</taxon>
        <taxon>Acetobacterium</taxon>
    </lineage>
</organism>
<dbReference type="SMART" id="SM01133">
    <property type="entry name" value="DeoC"/>
    <property type="match status" value="1"/>
</dbReference>
<protein>
    <recommendedName>
        <fullName evidence="3">Deoxyribose-phosphate aldolase</fullName>
        <ecNumber evidence="3">4.1.2.4</ecNumber>
    </recommendedName>
</protein>
<dbReference type="SUPFAM" id="SSF51569">
    <property type="entry name" value="Aldolase"/>
    <property type="match status" value="1"/>
</dbReference>
<dbReference type="InterPro" id="IPR013785">
    <property type="entry name" value="Aldolase_TIM"/>
</dbReference>
<dbReference type="Proteomes" id="UP000036873">
    <property type="component" value="Unassembled WGS sequence"/>
</dbReference>
<evidence type="ECO:0000256" key="2">
    <source>
        <dbReference type="ARBA" id="ARBA00023270"/>
    </source>
</evidence>
<dbReference type="RefSeq" id="WP_050738409.1">
    <property type="nucleotide sequence ID" value="NZ_LGYO01000002.1"/>
</dbReference>
<dbReference type="EMBL" id="LGYO01000002">
    <property type="protein sequence ID" value="KNZ43563.1"/>
    <property type="molecule type" value="Genomic_DNA"/>
</dbReference>
<dbReference type="GO" id="GO:0005737">
    <property type="term" value="C:cytoplasm"/>
    <property type="evidence" value="ECO:0007669"/>
    <property type="project" value="InterPro"/>
</dbReference>
<dbReference type="Pfam" id="PF01791">
    <property type="entry name" value="DeoC"/>
    <property type="match status" value="1"/>
</dbReference>
<gene>
    <name evidence="4" type="ORF">AKG39_00545</name>
</gene>
<dbReference type="PANTHER" id="PTHR10889:SF1">
    <property type="entry name" value="DEOXYRIBOSE-PHOSPHATE ALDOLASE"/>
    <property type="match status" value="1"/>
</dbReference>
<name>A0A0L6U4X3_9FIRM</name>
<dbReference type="GO" id="GO:0009264">
    <property type="term" value="P:deoxyribonucleotide catabolic process"/>
    <property type="evidence" value="ECO:0007669"/>
    <property type="project" value="UniProtKB-UniRule"/>
</dbReference>
<evidence type="ECO:0000313" key="4">
    <source>
        <dbReference type="EMBL" id="KNZ43563.1"/>
    </source>
</evidence>
<comment type="caution">
    <text evidence="4">The sequence shown here is derived from an EMBL/GenBank/DDBJ whole genome shotgun (WGS) entry which is preliminary data.</text>
</comment>
<dbReference type="NCBIfam" id="TIGR00126">
    <property type="entry name" value="deoC"/>
    <property type="match status" value="1"/>
</dbReference>
<proteinExistence type="predicted"/>
<sequence length="239" mass="26026">MLVLNGKEINRASLAKMIDGSLLNPFTTTQEIDELVKISLDYNTNSVCVNPNYLERVAKQLKGSDVKACVVVDYPFGTGSIEDKVNQAKVAIEHGVEIVDFVIDYGHLKSGNKDHLLKEIKACVAAVNGLETRFIIEVCYLTPEEIVTACECVIEGGGDFVKTSTGRFGGPDMEIIDLLVKTCKGRCKLKVAGTGQFWTTSIALMCIAAGVDIIGTRSAKKIVDESEIFERFAKGIEIK</sequence>